<sequence>MKKKTLAKIGFVLLAILIIAITAMSTMSFRELYGGQWVCIAKECKEWATGDAWITDNCRPEINSGNTTLVCKLTIENKEYTAPLSIINISNVKSCRKFDCITEVYVRGTIIE</sequence>
<name>A0A6H1ZIY2_9ZZZZ</name>
<reference evidence="1" key="1">
    <citation type="submission" date="2020-03" db="EMBL/GenBank/DDBJ databases">
        <title>The deep terrestrial virosphere.</title>
        <authorList>
            <person name="Holmfeldt K."/>
            <person name="Nilsson E."/>
            <person name="Simone D."/>
            <person name="Lopez-Fernandez M."/>
            <person name="Wu X."/>
            <person name="de Brujin I."/>
            <person name="Lundin D."/>
            <person name="Andersson A."/>
            <person name="Bertilsson S."/>
            <person name="Dopson M."/>
        </authorList>
    </citation>
    <scope>NUCLEOTIDE SEQUENCE</scope>
    <source>
        <strain evidence="1">TM448A00666</strain>
    </source>
</reference>
<evidence type="ECO:0000313" key="1">
    <source>
        <dbReference type="EMBL" id="QJA47432.1"/>
    </source>
</evidence>
<organism evidence="1">
    <name type="scientific">viral metagenome</name>
    <dbReference type="NCBI Taxonomy" id="1070528"/>
    <lineage>
        <taxon>unclassified sequences</taxon>
        <taxon>metagenomes</taxon>
        <taxon>organismal metagenomes</taxon>
    </lineage>
</organism>
<dbReference type="EMBL" id="MT144042">
    <property type="protein sequence ID" value="QJA47432.1"/>
    <property type="molecule type" value="Genomic_DNA"/>
</dbReference>
<accession>A0A6H1ZIY2</accession>
<protein>
    <submittedName>
        <fullName evidence="1">Uncharacterized protein</fullName>
    </submittedName>
</protein>
<dbReference type="AlphaFoldDB" id="A0A6H1ZIY2"/>
<proteinExistence type="predicted"/>
<gene>
    <name evidence="1" type="ORF">TM448A00666_0036</name>
</gene>